<dbReference type="Proteomes" id="UP000242699">
    <property type="component" value="Unassembled WGS sequence"/>
</dbReference>
<keyword evidence="2" id="KW-1003">Cell membrane</keyword>
<evidence type="ECO:0000256" key="2">
    <source>
        <dbReference type="ARBA" id="ARBA00022475"/>
    </source>
</evidence>
<protein>
    <submittedName>
        <fullName evidence="7">Capsular biosynthesis protein</fullName>
    </submittedName>
</protein>
<dbReference type="EMBL" id="PXYT01000002">
    <property type="protein sequence ID" value="PSR31475.1"/>
    <property type="molecule type" value="Genomic_DNA"/>
</dbReference>
<keyword evidence="5 6" id="KW-0472">Membrane</keyword>
<dbReference type="AlphaFoldDB" id="A0A2T2XAF8"/>
<feature type="transmembrane region" description="Helical" evidence="6">
    <location>
        <begin position="309"/>
        <end position="332"/>
    </location>
</feature>
<feature type="transmembrane region" description="Helical" evidence="6">
    <location>
        <begin position="137"/>
        <end position="161"/>
    </location>
</feature>
<organism evidence="7 8">
    <name type="scientific">Sulfobacillus benefaciens</name>
    <dbReference type="NCBI Taxonomy" id="453960"/>
    <lineage>
        <taxon>Bacteria</taxon>
        <taxon>Bacillati</taxon>
        <taxon>Bacillota</taxon>
        <taxon>Clostridia</taxon>
        <taxon>Eubacteriales</taxon>
        <taxon>Clostridiales Family XVII. Incertae Sedis</taxon>
        <taxon>Sulfobacillus</taxon>
    </lineage>
</organism>
<feature type="transmembrane region" description="Helical" evidence="6">
    <location>
        <begin position="339"/>
        <end position="357"/>
    </location>
</feature>
<feature type="transmembrane region" description="Helical" evidence="6">
    <location>
        <begin position="269"/>
        <end position="289"/>
    </location>
</feature>
<name>A0A2T2XAF8_9FIRM</name>
<evidence type="ECO:0000313" key="7">
    <source>
        <dbReference type="EMBL" id="PSR31475.1"/>
    </source>
</evidence>
<gene>
    <name evidence="7" type="ORF">C7B43_01910</name>
</gene>
<feature type="transmembrane region" description="Helical" evidence="6">
    <location>
        <begin position="44"/>
        <end position="65"/>
    </location>
</feature>
<sequence>MAKFKAFWEDNLIFGLATLLAGVFNYLYHVVLAHVLGPRQYGDLATFLNVTSFLVIPASVVTLIYTRVGKYRRQNAYAQSVVLWAGGIGLWLSVWLLGKSLSRLFHVDDALMVIYTAEVVPSLALSANVGMLQRSRWYLWVGLLGVLNTGFRVVAAAGALWSNYRLLAVGILEAIAAWVTWSISRVMVTRVALKGEETSSGVVVGTAMVGIVNVLFALVDGLAAKYALSPFVAGEYTGLATIGHSLQFVSGSLGTVMLTAILSDPQYRYRFAGMTLAVYSVLAAIGEWLFLAHAKVLVLTILGKGFLGIVPWLGLYGWGMICLGSLNIAMLYSVARGRWEVVVTTGAGLLYWVWALVHDHSLGQFAISTTHIMFGIMCITVATLAARQLWIAQRKVRTQT</sequence>
<comment type="caution">
    <text evidence="7">The sequence shown here is derived from an EMBL/GenBank/DDBJ whole genome shotgun (WGS) entry which is preliminary data.</text>
</comment>
<dbReference type="PANTHER" id="PTHR30250">
    <property type="entry name" value="PST FAMILY PREDICTED COLANIC ACID TRANSPORTER"/>
    <property type="match status" value="1"/>
</dbReference>
<feature type="transmembrane region" description="Helical" evidence="6">
    <location>
        <begin position="77"/>
        <end position="98"/>
    </location>
</feature>
<keyword evidence="4 6" id="KW-1133">Transmembrane helix</keyword>
<dbReference type="GO" id="GO:0005886">
    <property type="term" value="C:plasma membrane"/>
    <property type="evidence" value="ECO:0007669"/>
    <property type="project" value="UniProtKB-SubCell"/>
</dbReference>
<reference evidence="7 8" key="1">
    <citation type="journal article" date="2014" name="BMC Genomics">
        <title>Comparison of environmental and isolate Sulfobacillus genomes reveals diverse carbon, sulfur, nitrogen, and hydrogen metabolisms.</title>
        <authorList>
            <person name="Justice N.B."/>
            <person name="Norman A."/>
            <person name="Brown C.T."/>
            <person name="Singh A."/>
            <person name="Thomas B.C."/>
            <person name="Banfield J.F."/>
        </authorList>
    </citation>
    <scope>NUCLEOTIDE SEQUENCE [LARGE SCALE GENOMIC DNA]</scope>
    <source>
        <strain evidence="7">AMDSBA1</strain>
    </source>
</reference>
<evidence type="ECO:0000313" key="8">
    <source>
        <dbReference type="Proteomes" id="UP000242699"/>
    </source>
</evidence>
<evidence type="ECO:0000256" key="5">
    <source>
        <dbReference type="ARBA" id="ARBA00023136"/>
    </source>
</evidence>
<dbReference type="PANTHER" id="PTHR30250:SF11">
    <property type="entry name" value="O-ANTIGEN TRANSPORTER-RELATED"/>
    <property type="match status" value="1"/>
</dbReference>
<dbReference type="InterPro" id="IPR050833">
    <property type="entry name" value="Poly_Biosynth_Transport"/>
</dbReference>
<accession>A0A2T2XAF8</accession>
<evidence type="ECO:0000256" key="4">
    <source>
        <dbReference type="ARBA" id="ARBA00022989"/>
    </source>
</evidence>
<proteinExistence type="predicted"/>
<comment type="subcellular location">
    <subcellularLocation>
        <location evidence="1">Cell membrane</location>
        <topology evidence="1">Multi-pass membrane protein</topology>
    </subcellularLocation>
</comment>
<keyword evidence="3 6" id="KW-0812">Transmembrane</keyword>
<feature type="transmembrane region" description="Helical" evidence="6">
    <location>
        <begin position="200"/>
        <end position="219"/>
    </location>
</feature>
<feature type="transmembrane region" description="Helical" evidence="6">
    <location>
        <begin position="239"/>
        <end position="262"/>
    </location>
</feature>
<feature type="transmembrane region" description="Helical" evidence="6">
    <location>
        <begin position="167"/>
        <end position="188"/>
    </location>
</feature>
<evidence type="ECO:0000256" key="1">
    <source>
        <dbReference type="ARBA" id="ARBA00004651"/>
    </source>
</evidence>
<feature type="transmembrane region" description="Helical" evidence="6">
    <location>
        <begin position="110"/>
        <end position="130"/>
    </location>
</feature>
<evidence type="ECO:0000256" key="6">
    <source>
        <dbReference type="SAM" id="Phobius"/>
    </source>
</evidence>
<evidence type="ECO:0000256" key="3">
    <source>
        <dbReference type="ARBA" id="ARBA00022692"/>
    </source>
</evidence>
<feature type="transmembrane region" description="Helical" evidence="6">
    <location>
        <begin position="12"/>
        <end position="32"/>
    </location>
</feature>
<feature type="transmembrane region" description="Helical" evidence="6">
    <location>
        <begin position="363"/>
        <end position="386"/>
    </location>
</feature>